<feature type="compositionally biased region" description="Basic and acidic residues" evidence="1">
    <location>
        <begin position="16"/>
        <end position="25"/>
    </location>
</feature>
<dbReference type="AlphaFoldDB" id="A0A1L3Z5P3"/>
<dbReference type="Proteomes" id="UP000183050">
    <property type="component" value="Chromosome"/>
</dbReference>
<sequence length="64" mass="7402">MSAEIVNLRQFRKKQARSEKEKQAEQNRVTFGRTKAEKQLTRSLNDKADKAHRDGRIETDDDGA</sequence>
<dbReference type="Pfam" id="PF13770">
    <property type="entry name" value="DUF4169"/>
    <property type="match status" value="1"/>
</dbReference>
<proteinExistence type="predicted"/>
<protein>
    <recommendedName>
        <fullName evidence="4">DUF4169 family protein</fullName>
    </recommendedName>
</protein>
<dbReference type="EMBL" id="CP018228">
    <property type="protein sequence ID" value="API50979.1"/>
    <property type="molecule type" value="Genomic_DNA"/>
</dbReference>
<dbReference type="InterPro" id="IPR025227">
    <property type="entry name" value="DUF4169"/>
</dbReference>
<gene>
    <name evidence="2" type="ORF">BMW22_04370</name>
</gene>
<evidence type="ECO:0000313" key="3">
    <source>
        <dbReference type="Proteomes" id="UP000183050"/>
    </source>
</evidence>
<accession>A0A1L3Z5P3</accession>
<evidence type="ECO:0008006" key="4">
    <source>
        <dbReference type="Google" id="ProtNLM"/>
    </source>
</evidence>
<organism evidence="2 3">
    <name type="scientific">Rhizobium leguminosarum</name>
    <dbReference type="NCBI Taxonomy" id="384"/>
    <lineage>
        <taxon>Bacteria</taxon>
        <taxon>Pseudomonadati</taxon>
        <taxon>Pseudomonadota</taxon>
        <taxon>Alphaproteobacteria</taxon>
        <taxon>Hyphomicrobiales</taxon>
        <taxon>Rhizobiaceae</taxon>
        <taxon>Rhizobium/Agrobacterium group</taxon>
        <taxon>Rhizobium</taxon>
    </lineage>
</organism>
<evidence type="ECO:0000256" key="1">
    <source>
        <dbReference type="SAM" id="MobiDB-lite"/>
    </source>
</evidence>
<reference evidence="2 3" key="1">
    <citation type="submission" date="2016-11" db="EMBL/GenBank/DDBJ databases">
        <title>Rhizobium leguminosarum bv. viciae strain Vaf12 isolated from Vavilovia formosa root nodules from Russia, Dagestan.</title>
        <authorList>
            <person name="Kimeklis A."/>
        </authorList>
    </citation>
    <scope>NUCLEOTIDE SEQUENCE [LARGE SCALE GENOMIC DNA]</scope>
    <source>
        <strain evidence="2 3">Vaf-108</strain>
    </source>
</reference>
<evidence type="ECO:0000313" key="2">
    <source>
        <dbReference type="EMBL" id="API50979.1"/>
    </source>
</evidence>
<dbReference type="GeneID" id="67482755"/>
<dbReference type="RefSeq" id="WP_072637834.1">
    <property type="nucleotide sequence ID" value="NZ_CP018228.1"/>
</dbReference>
<name>A0A1L3Z5P3_RHILE</name>
<feature type="region of interest" description="Disordered" evidence="1">
    <location>
        <begin position="1"/>
        <end position="64"/>
    </location>
</feature>
<feature type="compositionally biased region" description="Basic and acidic residues" evidence="1">
    <location>
        <begin position="34"/>
        <end position="58"/>
    </location>
</feature>